<proteinExistence type="predicted"/>
<dbReference type="Pfam" id="PF01522">
    <property type="entry name" value="Polysacc_deac_1"/>
    <property type="match status" value="2"/>
</dbReference>
<comment type="caution">
    <text evidence="4">The sequence shown here is derived from an EMBL/GenBank/DDBJ whole genome shotgun (WGS) entry which is preliminary data.</text>
</comment>
<dbReference type="Gene3D" id="3.20.20.370">
    <property type="entry name" value="Glycoside hydrolase/deacetylase"/>
    <property type="match status" value="1"/>
</dbReference>
<dbReference type="PANTHER" id="PTHR34216:SF3">
    <property type="entry name" value="POLY-BETA-1,6-N-ACETYL-D-GLUCOSAMINE N-DEACETYLASE"/>
    <property type="match status" value="1"/>
</dbReference>
<dbReference type="OrthoDB" id="1446101at2"/>
<evidence type="ECO:0000259" key="3">
    <source>
        <dbReference type="Pfam" id="PF01522"/>
    </source>
</evidence>
<dbReference type="InterPro" id="IPR002509">
    <property type="entry name" value="NODB_dom"/>
</dbReference>
<dbReference type="AlphaFoldDB" id="A0A1Y1T8Q2"/>
<dbReference type="GO" id="GO:0016810">
    <property type="term" value="F:hydrolase activity, acting on carbon-nitrogen (but not peptide) bonds"/>
    <property type="evidence" value="ECO:0007669"/>
    <property type="project" value="InterPro"/>
</dbReference>
<keyword evidence="2" id="KW-0732">Signal</keyword>
<dbReference type="SUPFAM" id="SSF88713">
    <property type="entry name" value="Glycoside hydrolase/deacetylase"/>
    <property type="match status" value="1"/>
</dbReference>
<dbReference type="CDD" id="cd10971">
    <property type="entry name" value="CE4_DAC_u2_5s"/>
    <property type="match status" value="1"/>
</dbReference>
<comment type="subcellular location">
    <subcellularLocation>
        <location evidence="1">Secreted</location>
    </subcellularLocation>
</comment>
<dbReference type="GO" id="GO:0005576">
    <property type="term" value="C:extracellular region"/>
    <property type="evidence" value="ECO:0007669"/>
    <property type="project" value="UniProtKB-SubCell"/>
</dbReference>
<dbReference type="Proteomes" id="UP000192746">
    <property type="component" value="Unassembled WGS sequence"/>
</dbReference>
<reference evidence="4 5" key="1">
    <citation type="submission" date="2013-04" db="EMBL/GenBank/DDBJ databases">
        <title>Zunongwangia sp. 22II14-10F7 Genome Sequencing.</title>
        <authorList>
            <person name="Lai Q."/>
            <person name="Shao Z."/>
        </authorList>
    </citation>
    <scope>NUCLEOTIDE SEQUENCE [LARGE SCALE GENOMIC DNA]</scope>
    <source>
        <strain evidence="4 5">22II14-10F7</strain>
    </source>
</reference>
<dbReference type="EMBL" id="ARYN01000001">
    <property type="protein sequence ID" value="ORL47436.1"/>
    <property type="molecule type" value="Genomic_DNA"/>
</dbReference>
<keyword evidence="5" id="KW-1185">Reference proteome</keyword>
<dbReference type="InterPro" id="IPR011330">
    <property type="entry name" value="Glyco_hydro/deAcase_b/a-brl"/>
</dbReference>
<evidence type="ECO:0000256" key="1">
    <source>
        <dbReference type="ARBA" id="ARBA00004613"/>
    </source>
</evidence>
<feature type="domain" description="NodB homology" evidence="3">
    <location>
        <begin position="55"/>
        <end position="99"/>
    </location>
</feature>
<dbReference type="STRING" id="1185767.IIF7_01705"/>
<dbReference type="PANTHER" id="PTHR34216">
    <property type="match status" value="1"/>
</dbReference>
<evidence type="ECO:0000313" key="5">
    <source>
        <dbReference type="Proteomes" id="UP000192746"/>
    </source>
</evidence>
<evidence type="ECO:0000256" key="2">
    <source>
        <dbReference type="ARBA" id="ARBA00022729"/>
    </source>
</evidence>
<name>A0A1Y1T8Q2_9FLAO</name>
<gene>
    <name evidence="4" type="ORF">IIF7_01705</name>
</gene>
<sequence length="320" mass="37335">MLCVGNYHYIRTDFKAKYPSIFGFTPSQFKMQLETLSKYGEFISQPELLQKMEQPLQKNYILITFDDGLKEQYEIAKPILDEMGIPFIFFVNSWNFSEQKVSMVHKIHLLRSVLSSEIINSRTATKLSPEENLLAIKHYNYDDADTAKLKYLLNFKLNFKELGSLIDPLFHEYFDESKIFEELYMTRDMLIDLDKSHNLGSHAHQHIPLGEFDEEIISQDLKDSQLFFNSLLGHKLDAISYPYGSFSACQKVSNIARENDFKIGFTMERALTADLQEDPLLISRYDANDLPLGKGNLFKENKLFSKPTYRNWYENSAIYQ</sequence>
<evidence type="ECO:0000313" key="4">
    <source>
        <dbReference type="EMBL" id="ORL47436.1"/>
    </source>
</evidence>
<organism evidence="4 5">
    <name type="scientific">Zunongwangia atlantica 22II14-10F7</name>
    <dbReference type="NCBI Taxonomy" id="1185767"/>
    <lineage>
        <taxon>Bacteria</taxon>
        <taxon>Pseudomonadati</taxon>
        <taxon>Bacteroidota</taxon>
        <taxon>Flavobacteriia</taxon>
        <taxon>Flavobacteriales</taxon>
        <taxon>Flavobacteriaceae</taxon>
        <taxon>Zunongwangia</taxon>
    </lineage>
</organism>
<feature type="domain" description="NodB homology" evidence="3">
    <location>
        <begin position="195"/>
        <end position="257"/>
    </location>
</feature>
<dbReference type="InterPro" id="IPR051398">
    <property type="entry name" value="Polysacch_Deacetylase"/>
</dbReference>
<dbReference type="GO" id="GO:0005975">
    <property type="term" value="P:carbohydrate metabolic process"/>
    <property type="evidence" value="ECO:0007669"/>
    <property type="project" value="InterPro"/>
</dbReference>
<accession>A0A1Y1T8Q2</accession>
<protein>
    <submittedName>
        <fullName evidence="4">Polysaccharide deacetylase</fullName>
    </submittedName>
</protein>